<dbReference type="Proteomes" id="UP000022447">
    <property type="component" value="Unassembled WGS sequence"/>
</dbReference>
<protein>
    <submittedName>
        <fullName evidence="1">Portal protein</fullName>
    </submittedName>
</protein>
<dbReference type="AlphaFoldDB" id="X7EJT2"/>
<gene>
    <name evidence="1" type="ORF">OCH239_08355</name>
</gene>
<name>X7EJT2_9RHOB</name>
<dbReference type="InterPro" id="IPR006944">
    <property type="entry name" value="Phage/GTA_portal"/>
</dbReference>
<reference evidence="1 2" key="1">
    <citation type="submission" date="2014-01" db="EMBL/GenBank/DDBJ databases">
        <title>Roseivivax halodurans JCM 10272 Genome Sequencing.</title>
        <authorList>
            <person name="Lai Q."/>
            <person name="Li G."/>
            <person name="Shao Z."/>
        </authorList>
    </citation>
    <scope>NUCLEOTIDE SEQUENCE [LARGE SCALE GENOMIC DNA]</scope>
    <source>
        <strain evidence="1 2">JCM 10272</strain>
    </source>
</reference>
<organism evidence="1 2">
    <name type="scientific">Roseivivax halodurans JCM 10272</name>
    <dbReference type="NCBI Taxonomy" id="1449350"/>
    <lineage>
        <taxon>Bacteria</taxon>
        <taxon>Pseudomonadati</taxon>
        <taxon>Pseudomonadota</taxon>
        <taxon>Alphaproteobacteria</taxon>
        <taxon>Rhodobacterales</taxon>
        <taxon>Roseobacteraceae</taxon>
        <taxon>Roseivivax</taxon>
    </lineage>
</organism>
<evidence type="ECO:0000313" key="2">
    <source>
        <dbReference type="Proteomes" id="UP000022447"/>
    </source>
</evidence>
<dbReference type="eggNOG" id="COG4695">
    <property type="taxonomic scope" value="Bacteria"/>
</dbReference>
<dbReference type="STRING" id="1449350.OCH239_08355"/>
<dbReference type="InterPro" id="IPR006427">
    <property type="entry name" value="Portal_HK97"/>
</dbReference>
<dbReference type="EMBL" id="JALZ01000002">
    <property type="protein sequence ID" value="ETX16160.1"/>
    <property type="molecule type" value="Genomic_DNA"/>
</dbReference>
<dbReference type="NCBIfam" id="TIGR01537">
    <property type="entry name" value="portal_HK97"/>
    <property type="match status" value="1"/>
</dbReference>
<proteinExistence type="predicted"/>
<dbReference type="RefSeq" id="WP_037258737.1">
    <property type="nucleotide sequence ID" value="NZ_JALZ01000002.1"/>
</dbReference>
<dbReference type="PATRIC" id="fig|1449350.3.peg.718"/>
<keyword evidence="2" id="KW-1185">Reference proteome</keyword>
<evidence type="ECO:0000313" key="1">
    <source>
        <dbReference type="EMBL" id="ETX16160.1"/>
    </source>
</evidence>
<dbReference type="Pfam" id="PF04860">
    <property type="entry name" value="Phage_portal"/>
    <property type="match status" value="1"/>
</dbReference>
<accession>X7EJT2</accession>
<sequence length="398" mass="42502">MVFHLLKRNVDKAPDAKASATGPVIAYATSGRVVWSPRDTGSLTRTGFAGNPVGFRAVKLIAESAAALPLVLQDADRRYDTHPLLSLLARPNSGQGRAELLEALYGQLVLSGDAYVEAVAGETGTPFELHVLRSDRMRLVPGPDGWPIAYEYTVGGRTHRFDVSSGAPAICHLRSFHPQDDHYGLSPMQPAAAAMDVHNAASRWSKGLLDNAARPSGAIVYRGADGAGGLSPDQYDRLVAEMEAHHQGARNAGRPMLLEGGLDWKPMGFSPADMEFQKTKEAAAREIAVAFGVPPMLLGIPGEATYANYQEAHRAFYRLTVLPLASRVAAALGTWLARFTGEALDLKPDLDQVPALSAERDALWARVAGAGFLTDGEKRALLGLPALPEPGRGEDDNG</sequence>
<comment type="caution">
    <text evidence="1">The sequence shown here is derived from an EMBL/GenBank/DDBJ whole genome shotgun (WGS) entry which is preliminary data.</text>
</comment>
<dbReference type="OrthoDB" id="9134461at2"/>